<feature type="domain" description="EamA" evidence="2">
    <location>
        <begin position="149"/>
        <end position="277"/>
    </location>
</feature>
<gene>
    <name evidence="3" type="ORF">GCM10023116_26490</name>
</gene>
<feature type="transmembrane region" description="Helical" evidence="1">
    <location>
        <begin position="262"/>
        <end position="278"/>
    </location>
</feature>
<proteinExistence type="predicted"/>
<feature type="transmembrane region" description="Helical" evidence="1">
    <location>
        <begin position="12"/>
        <end position="30"/>
    </location>
</feature>
<name>A0ABP8V346_9GAMM</name>
<dbReference type="InterPro" id="IPR037185">
    <property type="entry name" value="EmrE-like"/>
</dbReference>
<dbReference type="PANTHER" id="PTHR22911">
    <property type="entry name" value="ACYL-MALONYL CONDENSING ENZYME-RELATED"/>
    <property type="match status" value="1"/>
</dbReference>
<keyword evidence="1" id="KW-1133">Transmembrane helix</keyword>
<feature type="transmembrane region" description="Helical" evidence="1">
    <location>
        <begin position="146"/>
        <end position="168"/>
    </location>
</feature>
<protein>
    <submittedName>
        <fullName evidence="3">DMT family transporter</fullName>
    </submittedName>
</protein>
<dbReference type="PANTHER" id="PTHR22911:SF79">
    <property type="entry name" value="MOBA-LIKE NTP TRANSFERASE DOMAIN-CONTAINING PROTEIN"/>
    <property type="match status" value="1"/>
</dbReference>
<evidence type="ECO:0000313" key="4">
    <source>
        <dbReference type="Proteomes" id="UP001500604"/>
    </source>
</evidence>
<feature type="transmembrane region" description="Helical" evidence="1">
    <location>
        <begin position="90"/>
        <end position="110"/>
    </location>
</feature>
<feature type="transmembrane region" description="Helical" evidence="1">
    <location>
        <begin position="180"/>
        <end position="201"/>
    </location>
</feature>
<dbReference type="InterPro" id="IPR000620">
    <property type="entry name" value="EamA_dom"/>
</dbReference>
<evidence type="ECO:0000259" key="2">
    <source>
        <dbReference type="Pfam" id="PF00892"/>
    </source>
</evidence>
<evidence type="ECO:0000256" key="1">
    <source>
        <dbReference type="SAM" id="Phobius"/>
    </source>
</evidence>
<comment type="caution">
    <text evidence="3">The sequence shown here is derived from an EMBL/GenBank/DDBJ whole genome shotgun (WGS) entry which is preliminary data.</text>
</comment>
<sequence>MVVKSYNELAGLHLSIVLFGLSGVIGKYVALDALVTTGGRTFFAALTLGLFMMVTGISFRLRRYRDGLAMSGLGVLLSLHWYTFFQSIVLTSVAVGLVTFTTAPIFTSLLEPLVDRRRISGRDLVAGAAVIAGVAMVADLKGANGLLYRGIGMGLLAALTFAVLQIANRKLIRGYSPVQVSFWQTSVAALVLAPVAWQVLPALEGNTLFWLVVLGVLATAVAHTLFIRGMAVVTATMAILLTALEPLYGMVVAAFWLKEIPALTTLIGGCVILGAVVWRQRSMPEA</sequence>
<dbReference type="EMBL" id="BAABFL010000390">
    <property type="protein sequence ID" value="GAA4650366.1"/>
    <property type="molecule type" value="Genomic_DNA"/>
</dbReference>
<dbReference type="RefSeq" id="WP_345196532.1">
    <property type="nucleotide sequence ID" value="NZ_BAABFL010000390.1"/>
</dbReference>
<dbReference type="SUPFAM" id="SSF103481">
    <property type="entry name" value="Multidrug resistance efflux transporter EmrE"/>
    <property type="match status" value="2"/>
</dbReference>
<keyword evidence="1" id="KW-0472">Membrane</keyword>
<dbReference type="Pfam" id="PF00892">
    <property type="entry name" value="EamA"/>
    <property type="match status" value="2"/>
</dbReference>
<feature type="transmembrane region" description="Helical" evidence="1">
    <location>
        <begin position="42"/>
        <end position="61"/>
    </location>
</feature>
<keyword evidence="4" id="KW-1185">Reference proteome</keyword>
<feature type="transmembrane region" description="Helical" evidence="1">
    <location>
        <begin position="238"/>
        <end position="256"/>
    </location>
</feature>
<accession>A0ABP8V346</accession>
<feature type="transmembrane region" description="Helical" evidence="1">
    <location>
        <begin position="122"/>
        <end position="140"/>
    </location>
</feature>
<keyword evidence="1" id="KW-0812">Transmembrane</keyword>
<evidence type="ECO:0000313" key="3">
    <source>
        <dbReference type="EMBL" id="GAA4650366.1"/>
    </source>
</evidence>
<feature type="transmembrane region" description="Helical" evidence="1">
    <location>
        <begin position="207"/>
        <end position="226"/>
    </location>
</feature>
<dbReference type="Proteomes" id="UP001500604">
    <property type="component" value="Unassembled WGS sequence"/>
</dbReference>
<organism evidence="3 4">
    <name type="scientific">Kistimonas scapharcae</name>
    <dbReference type="NCBI Taxonomy" id="1036133"/>
    <lineage>
        <taxon>Bacteria</taxon>
        <taxon>Pseudomonadati</taxon>
        <taxon>Pseudomonadota</taxon>
        <taxon>Gammaproteobacteria</taxon>
        <taxon>Oceanospirillales</taxon>
        <taxon>Endozoicomonadaceae</taxon>
        <taxon>Kistimonas</taxon>
    </lineage>
</organism>
<feature type="domain" description="EamA" evidence="2">
    <location>
        <begin position="14"/>
        <end position="137"/>
    </location>
</feature>
<reference evidence="4" key="1">
    <citation type="journal article" date="2019" name="Int. J. Syst. Evol. Microbiol.">
        <title>The Global Catalogue of Microorganisms (GCM) 10K type strain sequencing project: providing services to taxonomists for standard genome sequencing and annotation.</title>
        <authorList>
            <consortium name="The Broad Institute Genomics Platform"/>
            <consortium name="The Broad Institute Genome Sequencing Center for Infectious Disease"/>
            <person name="Wu L."/>
            <person name="Ma J."/>
        </authorList>
    </citation>
    <scope>NUCLEOTIDE SEQUENCE [LARGE SCALE GENOMIC DNA]</scope>
    <source>
        <strain evidence="4">JCM 17805</strain>
    </source>
</reference>
<feature type="transmembrane region" description="Helical" evidence="1">
    <location>
        <begin position="68"/>
        <end position="84"/>
    </location>
</feature>